<dbReference type="Gene3D" id="3.40.50.200">
    <property type="entry name" value="Peptidase S8/S53 domain"/>
    <property type="match status" value="1"/>
</dbReference>
<evidence type="ECO:0000256" key="3">
    <source>
        <dbReference type="ARBA" id="ARBA00022723"/>
    </source>
</evidence>
<evidence type="ECO:0000259" key="10">
    <source>
        <dbReference type="PROSITE" id="PS51695"/>
    </source>
</evidence>
<feature type="active site" description="Charge relay system" evidence="8">
    <location>
        <position position="288"/>
    </location>
</feature>
<dbReference type="GO" id="GO:0008240">
    <property type="term" value="F:tripeptidyl-peptidase activity"/>
    <property type="evidence" value="ECO:0007669"/>
    <property type="project" value="TreeGrafter"/>
</dbReference>
<gene>
    <name evidence="11" type="ORF">IF1G_06423</name>
</gene>
<dbReference type="OrthoDB" id="409122at2759"/>
<keyword evidence="2 8" id="KW-0645">Protease</keyword>
<dbReference type="Pfam" id="PF09286">
    <property type="entry name" value="Pro-kuma_activ"/>
    <property type="match status" value="1"/>
</dbReference>
<evidence type="ECO:0000256" key="5">
    <source>
        <dbReference type="ARBA" id="ARBA00022825"/>
    </source>
</evidence>
<feature type="active site" description="Charge relay system" evidence="8">
    <location>
        <position position="284"/>
    </location>
</feature>
<evidence type="ECO:0000313" key="11">
    <source>
        <dbReference type="EMBL" id="TQV95436.1"/>
    </source>
</evidence>
<dbReference type="Proteomes" id="UP000315783">
    <property type="component" value="Unassembled WGS sequence"/>
</dbReference>
<dbReference type="InterPro" id="IPR030400">
    <property type="entry name" value="Sedolisin_dom"/>
</dbReference>
<evidence type="ECO:0000256" key="8">
    <source>
        <dbReference type="PROSITE-ProRule" id="PRU01032"/>
    </source>
</evidence>
<proteinExistence type="predicted"/>
<comment type="caution">
    <text evidence="11">The sequence shown here is derived from an EMBL/GenBank/DDBJ whole genome shotgun (WGS) entry which is preliminary data.</text>
</comment>
<feature type="active site" description="Charge relay system" evidence="8">
    <location>
        <position position="536"/>
    </location>
</feature>
<feature type="signal peptide" evidence="9">
    <location>
        <begin position="1"/>
        <end position="17"/>
    </location>
</feature>
<evidence type="ECO:0000313" key="12">
    <source>
        <dbReference type="Proteomes" id="UP000315783"/>
    </source>
</evidence>
<evidence type="ECO:0000256" key="7">
    <source>
        <dbReference type="ARBA" id="ARBA00023145"/>
    </source>
</evidence>
<protein>
    <submittedName>
        <fullName evidence="11">Aorsin</fullName>
    </submittedName>
</protein>
<evidence type="ECO:0000256" key="4">
    <source>
        <dbReference type="ARBA" id="ARBA00022801"/>
    </source>
</evidence>
<dbReference type="PROSITE" id="PS51695">
    <property type="entry name" value="SEDOLISIN"/>
    <property type="match status" value="1"/>
</dbReference>
<keyword evidence="3 8" id="KW-0479">Metal-binding</keyword>
<feature type="binding site" evidence="8">
    <location>
        <position position="577"/>
    </location>
    <ligand>
        <name>Ca(2+)</name>
        <dbReference type="ChEBI" id="CHEBI:29108"/>
    </ligand>
</feature>
<dbReference type="InterPro" id="IPR036852">
    <property type="entry name" value="Peptidase_S8/S53_dom_sf"/>
</dbReference>
<dbReference type="InterPro" id="IPR050819">
    <property type="entry name" value="Tripeptidyl-peptidase_I"/>
</dbReference>
<dbReference type="CDD" id="cd04056">
    <property type="entry name" value="Peptidases_S53"/>
    <property type="match status" value="1"/>
</dbReference>
<evidence type="ECO:0000256" key="6">
    <source>
        <dbReference type="ARBA" id="ARBA00022837"/>
    </source>
</evidence>
<dbReference type="InterPro" id="IPR015366">
    <property type="entry name" value="S53_propep"/>
</dbReference>
<dbReference type="GO" id="GO:0005576">
    <property type="term" value="C:extracellular region"/>
    <property type="evidence" value="ECO:0007669"/>
    <property type="project" value="UniProtKB-SubCell"/>
</dbReference>
<dbReference type="SMART" id="SM00944">
    <property type="entry name" value="Pro-kuma_activ"/>
    <property type="match status" value="1"/>
</dbReference>
<evidence type="ECO:0000256" key="2">
    <source>
        <dbReference type="ARBA" id="ARBA00022670"/>
    </source>
</evidence>
<keyword evidence="6 8" id="KW-0106">Calcium</keyword>
<dbReference type="GO" id="GO:0004252">
    <property type="term" value="F:serine-type endopeptidase activity"/>
    <property type="evidence" value="ECO:0007669"/>
    <property type="project" value="UniProtKB-UniRule"/>
</dbReference>
<feature type="domain" description="Peptidase S53" evidence="10">
    <location>
        <begin position="208"/>
        <end position="622"/>
    </location>
</feature>
<sequence>MKIAAIFLSAFCAAALGIPLGDHVQHEKREAHPLLRKSTETVDAAATIPARIALKQRNLEHGMDLLLAVSDPASPNYGKHYTADEVADLFAPDADSIDKVTKWLKEAGVDNISVPKSRGFVDFKTTTEKLESLLQTKYHIYDHTSTGSQQLGADEYHLPRAISDVVDFVAPGIVTGTVQKKFAKRSERRPSHFKQFPSGKQAANCDTVISPQCIADKYKIPKATLNSTSNRLGLFESDDEMYKQSDLDIFYKNFAPNIPKGTGPKVDLIDWNGQKPDANQAEGEAALDFDMAIPIIYPQGTELFQSKDNFNGRSTLGFFNVFLDAIDGAYCTSSAYGETGDDPKVDGTTKNEMCGTFKPTNVISVSYGLTEAIWPVNYQKRQCDEFMKLGLQGVTLVFSSGDGGVAGGHGGDCKGKNGEVFNPASPGSCPYVTSVGAVYIPEGNSIDDDEVATESFASGGGFSNIWPQPDYQKSAVSSWFSKHDPGFPNYSTKDGVIPTSGGIYNKAGRGFPDVAALGDNGAMIINGRQVLNGGTSMSAPIFAAIINRINEERISAGKKPLGFVNPALYKNPSMFNDITSGDQSGGSGTCQGKGFEAASGWDPVTGLGTPKYPEMLAYFKDL</sequence>
<dbReference type="CDD" id="cd11377">
    <property type="entry name" value="Pro-peptidase_S53"/>
    <property type="match status" value="1"/>
</dbReference>
<dbReference type="SUPFAM" id="SSF54897">
    <property type="entry name" value="Protease propeptides/inhibitors"/>
    <property type="match status" value="1"/>
</dbReference>
<feature type="chain" id="PRO_5022008757" evidence="9">
    <location>
        <begin position="18"/>
        <end position="622"/>
    </location>
</feature>
<evidence type="ECO:0000256" key="9">
    <source>
        <dbReference type="SAM" id="SignalP"/>
    </source>
</evidence>
<keyword evidence="7" id="KW-0865">Zymogen</keyword>
<dbReference type="PANTHER" id="PTHR14218">
    <property type="entry name" value="PROTEASE S8 TRIPEPTIDYL PEPTIDASE I CLN2"/>
    <property type="match status" value="1"/>
</dbReference>
<dbReference type="AlphaFoldDB" id="A0A545V154"/>
<feature type="binding site" evidence="8">
    <location>
        <position position="602"/>
    </location>
    <ligand>
        <name>Ca(2+)</name>
        <dbReference type="ChEBI" id="CHEBI:29108"/>
    </ligand>
</feature>
<dbReference type="STRING" id="43265.A0A545V154"/>
<accession>A0A545V154</accession>
<dbReference type="GO" id="GO:0006508">
    <property type="term" value="P:proteolysis"/>
    <property type="evidence" value="ECO:0007669"/>
    <property type="project" value="UniProtKB-KW"/>
</dbReference>
<dbReference type="SUPFAM" id="SSF52743">
    <property type="entry name" value="Subtilisin-like"/>
    <property type="match status" value="1"/>
</dbReference>
<evidence type="ECO:0000256" key="1">
    <source>
        <dbReference type="ARBA" id="ARBA00004239"/>
    </source>
</evidence>
<keyword evidence="5 8" id="KW-0720">Serine protease</keyword>
<dbReference type="GO" id="GO:0046872">
    <property type="term" value="F:metal ion binding"/>
    <property type="evidence" value="ECO:0007669"/>
    <property type="project" value="UniProtKB-UniRule"/>
</dbReference>
<dbReference type="EMBL" id="SPUK01000008">
    <property type="protein sequence ID" value="TQV95436.1"/>
    <property type="molecule type" value="Genomic_DNA"/>
</dbReference>
<keyword evidence="12" id="KW-1185">Reference proteome</keyword>
<name>A0A545V154_9HYPO</name>
<dbReference type="PANTHER" id="PTHR14218:SF19">
    <property type="entry name" value="SERINE PROTEASE AORO, PUTATIVE (AFU_ORTHOLOGUE AFUA_6G10250)-RELATED"/>
    <property type="match status" value="1"/>
</dbReference>
<keyword evidence="9" id="KW-0732">Signal</keyword>
<comment type="subcellular location">
    <subcellularLocation>
        <location evidence="1">Secreted</location>
        <location evidence="1">Extracellular space</location>
    </subcellularLocation>
</comment>
<comment type="cofactor">
    <cofactor evidence="8">
        <name>Ca(2+)</name>
        <dbReference type="ChEBI" id="CHEBI:29108"/>
    </cofactor>
    <text evidence="8">Binds 1 Ca(2+) ion per subunit.</text>
</comment>
<reference evidence="11 12" key="1">
    <citation type="journal article" date="2019" name="Appl. Microbiol. Biotechnol.">
        <title>Genome sequence of Isaria javanica and comparative genome analysis insights into family S53 peptidase evolution in fungal entomopathogens.</title>
        <authorList>
            <person name="Lin R."/>
            <person name="Zhang X."/>
            <person name="Xin B."/>
            <person name="Zou M."/>
            <person name="Gao Y."/>
            <person name="Qin F."/>
            <person name="Hu Q."/>
            <person name="Xie B."/>
            <person name="Cheng X."/>
        </authorList>
    </citation>
    <scope>NUCLEOTIDE SEQUENCE [LARGE SCALE GENOMIC DNA]</scope>
    <source>
        <strain evidence="11 12">IJ1G</strain>
    </source>
</reference>
<feature type="binding site" evidence="8">
    <location>
        <position position="600"/>
    </location>
    <ligand>
        <name>Ca(2+)</name>
        <dbReference type="ChEBI" id="CHEBI:29108"/>
    </ligand>
</feature>
<organism evidence="11 12">
    <name type="scientific">Cordyceps javanica</name>
    <dbReference type="NCBI Taxonomy" id="43265"/>
    <lineage>
        <taxon>Eukaryota</taxon>
        <taxon>Fungi</taxon>
        <taxon>Dikarya</taxon>
        <taxon>Ascomycota</taxon>
        <taxon>Pezizomycotina</taxon>
        <taxon>Sordariomycetes</taxon>
        <taxon>Hypocreomycetidae</taxon>
        <taxon>Hypocreales</taxon>
        <taxon>Cordycipitaceae</taxon>
        <taxon>Cordyceps</taxon>
    </lineage>
</organism>
<keyword evidence="4 8" id="KW-0378">Hydrolase</keyword>
<feature type="binding site" evidence="8">
    <location>
        <position position="578"/>
    </location>
    <ligand>
        <name>Ca(2+)</name>
        <dbReference type="ChEBI" id="CHEBI:29108"/>
    </ligand>
</feature>